<feature type="compositionally biased region" description="Basic and acidic residues" evidence="5">
    <location>
        <begin position="46"/>
        <end position="59"/>
    </location>
</feature>
<dbReference type="EMBL" id="HBFW01006028">
    <property type="protein sequence ID" value="CAD8932866.1"/>
    <property type="molecule type" value="Transcribed_RNA"/>
</dbReference>
<keyword evidence="4" id="KW-0539">Nucleus</keyword>
<dbReference type="Gene3D" id="3.40.5.120">
    <property type="match status" value="1"/>
</dbReference>
<organism evidence="7">
    <name type="scientific">Cyclophora tenuis</name>
    <name type="common">Marine diatom</name>
    <dbReference type="NCBI Taxonomy" id="216820"/>
    <lineage>
        <taxon>Eukaryota</taxon>
        <taxon>Sar</taxon>
        <taxon>Stramenopiles</taxon>
        <taxon>Ochrophyta</taxon>
        <taxon>Bacillariophyta</taxon>
        <taxon>Fragilariophyceae</taxon>
        <taxon>Fragilariophycidae</taxon>
        <taxon>Cyclophorales</taxon>
        <taxon>Cyclophoraceae</taxon>
        <taxon>Cyclophora</taxon>
    </lineage>
</organism>
<evidence type="ECO:0000256" key="3">
    <source>
        <dbReference type="ARBA" id="ARBA00023163"/>
    </source>
</evidence>
<dbReference type="InterPro" id="IPR037259">
    <property type="entry name" value="BRK_sf"/>
</dbReference>
<evidence type="ECO:0000256" key="1">
    <source>
        <dbReference type="ARBA" id="ARBA00004123"/>
    </source>
</evidence>
<reference evidence="7" key="1">
    <citation type="submission" date="2021-01" db="EMBL/GenBank/DDBJ databases">
        <authorList>
            <person name="Corre E."/>
            <person name="Pelletier E."/>
            <person name="Niang G."/>
            <person name="Scheremetjew M."/>
            <person name="Finn R."/>
            <person name="Kale V."/>
            <person name="Holt S."/>
            <person name="Cochrane G."/>
            <person name="Meng A."/>
            <person name="Brown T."/>
            <person name="Cohen L."/>
        </authorList>
    </citation>
    <scope>NUCLEOTIDE SEQUENCE</scope>
    <source>
        <strain evidence="7">ECT3854</strain>
    </source>
</reference>
<comment type="subcellular location">
    <subcellularLocation>
        <location evidence="1">Nucleus</location>
    </subcellularLocation>
</comment>
<gene>
    <name evidence="7" type="ORF">CTEN0397_LOCUS3894</name>
</gene>
<name>A0A7S1CZX9_CYCTE</name>
<dbReference type="GO" id="GO:0005634">
    <property type="term" value="C:nucleus"/>
    <property type="evidence" value="ECO:0007669"/>
    <property type="project" value="UniProtKB-SubCell"/>
</dbReference>
<sequence>MAVEIFDRKSGKILRGANAVQIRDLAKVLRDHPEYEAIVPPSEFISSDRREPPSYREGRSAPSIRVSATIVPQLAHQSLKEGAAVKVTGGQYRGFSGTIRHRLPGSWCLIDGIAKAGGTAIPVIVSASHLAVVQMDVAKKTRVAGIKAHLPDCNDEGPSVKETFQSCLSDITGNRIGTLNQQVLALAKDQCQLEDQLRRTLDSSSVTMNPEDLARERHRLQKRLDYVKSCRQQAEKEVNVAQSTARAHQRHLASES</sequence>
<evidence type="ECO:0000259" key="6">
    <source>
        <dbReference type="Pfam" id="PF07533"/>
    </source>
</evidence>
<feature type="domain" description="BRK" evidence="6">
    <location>
        <begin position="3"/>
        <end position="37"/>
    </location>
</feature>
<evidence type="ECO:0000256" key="4">
    <source>
        <dbReference type="ARBA" id="ARBA00023242"/>
    </source>
</evidence>
<dbReference type="Pfam" id="PF07533">
    <property type="entry name" value="BRK"/>
    <property type="match status" value="1"/>
</dbReference>
<dbReference type="InterPro" id="IPR006576">
    <property type="entry name" value="BRK_domain"/>
</dbReference>
<protein>
    <recommendedName>
        <fullName evidence="6">BRK domain-containing protein</fullName>
    </recommendedName>
</protein>
<dbReference type="SUPFAM" id="SSF160481">
    <property type="entry name" value="BRK domain-like"/>
    <property type="match status" value="1"/>
</dbReference>
<dbReference type="AlphaFoldDB" id="A0A7S1CZX9"/>
<proteinExistence type="predicted"/>
<evidence type="ECO:0000256" key="5">
    <source>
        <dbReference type="SAM" id="MobiDB-lite"/>
    </source>
</evidence>
<evidence type="ECO:0000256" key="2">
    <source>
        <dbReference type="ARBA" id="ARBA00023015"/>
    </source>
</evidence>
<evidence type="ECO:0000313" key="7">
    <source>
        <dbReference type="EMBL" id="CAD8932866.1"/>
    </source>
</evidence>
<accession>A0A7S1CZX9</accession>
<keyword evidence="2" id="KW-0805">Transcription regulation</keyword>
<feature type="region of interest" description="Disordered" evidence="5">
    <location>
        <begin position="41"/>
        <end position="60"/>
    </location>
</feature>
<keyword evidence="3" id="KW-0804">Transcription</keyword>